<dbReference type="InterPro" id="IPR011990">
    <property type="entry name" value="TPR-like_helical_dom_sf"/>
</dbReference>
<proteinExistence type="predicted"/>
<dbReference type="Pfam" id="PF00486">
    <property type="entry name" value="Trans_reg_C"/>
    <property type="match status" value="1"/>
</dbReference>
<dbReference type="EMBL" id="QDKL01000004">
    <property type="protein sequence ID" value="RZF20439.1"/>
    <property type="molecule type" value="Genomic_DNA"/>
</dbReference>
<organism evidence="4 5">
    <name type="scientific">Halobacteriovorax vibrionivorans</name>
    <dbReference type="NCBI Taxonomy" id="2152716"/>
    <lineage>
        <taxon>Bacteria</taxon>
        <taxon>Pseudomonadati</taxon>
        <taxon>Bdellovibrionota</taxon>
        <taxon>Bacteriovoracia</taxon>
        <taxon>Bacteriovoracales</taxon>
        <taxon>Halobacteriovoraceae</taxon>
        <taxon>Halobacteriovorax</taxon>
    </lineage>
</organism>
<protein>
    <submittedName>
        <fullName evidence="4">Helix-turn-helix domain-containing protein</fullName>
    </submittedName>
</protein>
<comment type="caution">
    <text evidence="4">The sequence shown here is derived from an EMBL/GenBank/DDBJ whole genome shotgun (WGS) entry which is preliminary data.</text>
</comment>
<evidence type="ECO:0000313" key="4">
    <source>
        <dbReference type="EMBL" id="RZF20439.1"/>
    </source>
</evidence>
<reference evidence="5" key="1">
    <citation type="journal article" date="2019" name="Int. J. Syst. Evol. Microbiol.">
        <title>Halobacteriovorax valvorus sp. nov., a novel prokaryotic predator isolated from coastal seawater of China.</title>
        <authorList>
            <person name="Chen M.-X."/>
        </authorList>
    </citation>
    <scope>NUCLEOTIDE SEQUENCE [LARGE SCALE GENOMIC DNA]</scope>
    <source>
        <strain evidence="5">BL9</strain>
    </source>
</reference>
<feature type="domain" description="OmpR/PhoB-type" evidence="3">
    <location>
        <begin position="291"/>
        <end position="401"/>
    </location>
</feature>
<keyword evidence="5" id="KW-1185">Reference proteome</keyword>
<evidence type="ECO:0000259" key="3">
    <source>
        <dbReference type="PROSITE" id="PS51755"/>
    </source>
</evidence>
<keyword evidence="1 2" id="KW-0238">DNA-binding</keyword>
<dbReference type="InterPro" id="IPR036388">
    <property type="entry name" value="WH-like_DNA-bd_sf"/>
</dbReference>
<dbReference type="Proteomes" id="UP000443582">
    <property type="component" value="Unassembled WGS sequence"/>
</dbReference>
<evidence type="ECO:0000256" key="1">
    <source>
        <dbReference type="ARBA" id="ARBA00023125"/>
    </source>
</evidence>
<evidence type="ECO:0000313" key="5">
    <source>
        <dbReference type="Proteomes" id="UP000443582"/>
    </source>
</evidence>
<dbReference type="InterPro" id="IPR016032">
    <property type="entry name" value="Sig_transdc_resp-reg_C-effctor"/>
</dbReference>
<gene>
    <name evidence="4" type="ORF">DAY19_14865</name>
</gene>
<dbReference type="Gene3D" id="1.25.40.10">
    <property type="entry name" value="Tetratricopeptide repeat domain"/>
    <property type="match status" value="1"/>
</dbReference>
<dbReference type="PROSITE" id="PS51755">
    <property type="entry name" value="OMPR_PHOB"/>
    <property type="match status" value="1"/>
</dbReference>
<dbReference type="RefSeq" id="WP_115363912.1">
    <property type="nucleotide sequence ID" value="NZ_QDKL01000004.1"/>
</dbReference>
<dbReference type="InterPro" id="IPR001867">
    <property type="entry name" value="OmpR/PhoB-type_DNA-bd"/>
</dbReference>
<feature type="DNA-binding region" description="OmpR/PhoB-type" evidence="2">
    <location>
        <begin position="291"/>
        <end position="401"/>
    </location>
</feature>
<sequence length="428" mass="48764">MQIVGGQESGTSNQKESASLDVLGFVGSGEGLIPTQDNLTKLEVGKAYYQLGKLHYDKADLNKAEVNFLKAIDCAECPQDNYRVLKILSFLIRIAAEKLEDEKAEKYISHSEAIVNDLQENLGSLSAEYFYYSGLIKSYRTDFDGAYQDLDLSYNKSKEENDPDLHSKCLLALANNAFNRGQFELSLEYMGQLDNLLKIINKEYLGGSMHMTYGKIHMATGNIEASLKHFNLANITLQNKKCWNLYGYILLGIGQVQKVKGDYDRATLYYNLAKQAVDSTTFKRLTNVLDAEIHEVNDSSVDIYLDRNNRKVKEKNIGVIDFKHRFVLLEILFLLAKNRGSFFDKEDLAREIWKDEYNPLIHDKLIYTSISRLRKLIEPKDNSNTKRKYIIRGKDGYTFNPDVKIRYQMETKLTAGKAVANVDISSPV</sequence>
<accession>A0ABY0IFX4</accession>
<dbReference type="SMART" id="SM00862">
    <property type="entry name" value="Trans_reg_C"/>
    <property type="match status" value="1"/>
</dbReference>
<dbReference type="SUPFAM" id="SSF48452">
    <property type="entry name" value="TPR-like"/>
    <property type="match status" value="1"/>
</dbReference>
<dbReference type="Gene3D" id="1.10.10.10">
    <property type="entry name" value="Winged helix-like DNA-binding domain superfamily/Winged helix DNA-binding domain"/>
    <property type="match status" value="1"/>
</dbReference>
<name>A0ABY0IFX4_9BACT</name>
<evidence type="ECO:0000256" key="2">
    <source>
        <dbReference type="PROSITE-ProRule" id="PRU01091"/>
    </source>
</evidence>
<dbReference type="SUPFAM" id="SSF46894">
    <property type="entry name" value="C-terminal effector domain of the bipartite response regulators"/>
    <property type="match status" value="1"/>
</dbReference>